<evidence type="ECO:0000259" key="2">
    <source>
        <dbReference type="Pfam" id="PF13456"/>
    </source>
</evidence>
<dbReference type="CDD" id="cd06222">
    <property type="entry name" value="RNase_H_like"/>
    <property type="match status" value="1"/>
</dbReference>
<organism evidence="3 4">
    <name type="scientific">Ricinus communis</name>
    <name type="common">Castor bean</name>
    <dbReference type="NCBI Taxonomy" id="3988"/>
    <lineage>
        <taxon>Eukaryota</taxon>
        <taxon>Viridiplantae</taxon>
        <taxon>Streptophyta</taxon>
        <taxon>Embryophyta</taxon>
        <taxon>Tracheophyta</taxon>
        <taxon>Spermatophyta</taxon>
        <taxon>Magnoliopsida</taxon>
        <taxon>eudicotyledons</taxon>
        <taxon>Gunneridae</taxon>
        <taxon>Pentapetalae</taxon>
        <taxon>rosids</taxon>
        <taxon>fabids</taxon>
        <taxon>Malpighiales</taxon>
        <taxon>Euphorbiaceae</taxon>
        <taxon>Acalyphoideae</taxon>
        <taxon>Acalypheae</taxon>
        <taxon>Ricinus</taxon>
    </lineage>
</organism>
<dbReference type="PANTHER" id="PTHR47074">
    <property type="entry name" value="BNAC02G40300D PROTEIN"/>
    <property type="match status" value="1"/>
</dbReference>
<keyword evidence="4" id="KW-1185">Reference proteome</keyword>
<sequence length="346" mass="38727">MNKGTSQGGEKWLRNNAGDKLENAEERGQSVSELGRVNPVPNLKRKFGGKESMLGERIAAQIGQRAGKEIVEPALTVTEAIQDENEEASGLELVEDRKRHRAGLIDESLGVPMVVDAEVSVVTEQNPNEPFFTGGADQLIWHFSKNGKYSIKSGYSLIMDIYWDILISTRYRVSGDICGSSKYRKKLGTFYGECPANASQPVSIFTGETRIGMVLRDATRVFMCCASNCYEGLVQVRESETMRLREALSWIRGKWYQRVIFELDCQQIVHAVTNFLASVDEFGSLIRECAELLAENNSYSVIFVKRQANEIAYMLARAPHSHAGLRVCFEPPTFILTLLFSDALNY</sequence>
<dbReference type="Gene3D" id="3.30.420.10">
    <property type="entry name" value="Ribonuclease H-like superfamily/Ribonuclease H"/>
    <property type="match status" value="1"/>
</dbReference>
<dbReference type="EMBL" id="EQ974367">
    <property type="protein sequence ID" value="EEF30102.1"/>
    <property type="molecule type" value="Genomic_DNA"/>
</dbReference>
<dbReference type="GO" id="GO:0003676">
    <property type="term" value="F:nucleic acid binding"/>
    <property type="evidence" value="ECO:0007669"/>
    <property type="project" value="InterPro"/>
</dbReference>
<proteinExistence type="predicted"/>
<evidence type="ECO:0000256" key="1">
    <source>
        <dbReference type="SAM" id="MobiDB-lite"/>
    </source>
</evidence>
<dbReference type="InterPro" id="IPR036397">
    <property type="entry name" value="RNaseH_sf"/>
</dbReference>
<dbReference type="PANTHER" id="PTHR47074:SF54">
    <property type="entry name" value="RNASE H TYPE-1 DOMAIN-CONTAINING PROTEIN"/>
    <property type="match status" value="1"/>
</dbReference>
<dbReference type="Pfam" id="PF13456">
    <property type="entry name" value="RVT_3"/>
    <property type="match status" value="1"/>
</dbReference>
<dbReference type="InParanoid" id="B9T218"/>
<reference evidence="4" key="1">
    <citation type="journal article" date="2010" name="Nat. Biotechnol.">
        <title>Draft genome sequence of the oilseed species Ricinus communis.</title>
        <authorList>
            <person name="Chan A.P."/>
            <person name="Crabtree J."/>
            <person name="Zhao Q."/>
            <person name="Lorenzi H."/>
            <person name="Orvis J."/>
            <person name="Puiu D."/>
            <person name="Melake-Berhan A."/>
            <person name="Jones K.M."/>
            <person name="Redman J."/>
            <person name="Chen G."/>
            <person name="Cahoon E.B."/>
            <person name="Gedil M."/>
            <person name="Stanke M."/>
            <person name="Haas B.J."/>
            <person name="Wortman J.R."/>
            <person name="Fraser-Liggett C.M."/>
            <person name="Ravel J."/>
            <person name="Rabinowicz P.D."/>
        </authorList>
    </citation>
    <scope>NUCLEOTIDE SEQUENCE [LARGE SCALE GENOMIC DNA]</scope>
    <source>
        <strain evidence="4">cv. Hale</strain>
    </source>
</reference>
<feature type="compositionally biased region" description="Basic and acidic residues" evidence="1">
    <location>
        <begin position="11"/>
        <end position="28"/>
    </location>
</feature>
<evidence type="ECO:0000313" key="3">
    <source>
        <dbReference type="EMBL" id="EEF30102.1"/>
    </source>
</evidence>
<feature type="domain" description="RNase H type-1" evidence="2">
    <location>
        <begin position="206"/>
        <end position="317"/>
    </location>
</feature>
<feature type="region of interest" description="Disordered" evidence="1">
    <location>
        <begin position="1"/>
        <end position="37"/>
    </location>
</feature>
<protein>
    <recommendedName>
        <fullName evidence="2">RNase H type-1 domain-containing protein</fullName>
    </recommendedName>
</protein>
<dbReference type="InterPro" id="IPR002156">
    <property type="entry name" value="RNaseH_domain"/>
</dbReference>
<dbReference type="InterPro" id="IPR052929">
    <property type="entry name" value="RNase_H-like_EbsB-rel"/>
</dbReference>
<dbReference type="GO" id="GO:0004523">
    <property type="term" value="F:RNA-DNA hybrid ribonuclease activity"/>
    <property type="evidence" value="ECO:0007669"/>
    <property type="project" value="InterPro"/>
</dbReference>
<accession>B9T218</accession>
<dbReference type="Proteomes" id="UP000008311">
    <property type="component" value="Unassembled WGS sequence"/>
</dbReference>
<dbReference type="AlphaFoldDB" id="B9T218"/>
<dbReference type="eggNOG" id="ENOG502SWR6">
    <property type="taxonomic scope" value="Eukaryota"/>
</dbReference>
<gene>
    <name evidence="3" type="ORF">RCOM_0549770</name>
</gene>
<evidence type="ECO:0000313" key="4">
    <source>
        <dbReference type="Proteomes" id="UP000008311"/>
    </source>
</evidence>
<name>B9T218_RICCO</name>
<dbReference type="InterPro" id="IPR044730">
    <property type="entry name" value="RNase_H-like_dom_plant"/>
</dbReference>